<protein>
    <submittedName>
        <fullName evidence="11">Methyl-accepting chemotaxis protein PctC</fullName>
    </submittedName>
</protein>
<name>A0A1A8TFJ4_9GAMM</name>
<evidence type="ECO:0000256" key="5">
    <source>
        <dbReference type="ARBA" id="ARBA00023224"/>
    </source>
</evidence>
<dbReference type="RefSeq" id="WP_083200904.1">
    <property type="nucleotide sequence ID" value="NZ_FLOB01000004.1"/>
</dbReference>
<dbReference type="STRING" id="1792290.MSP8886_02059"/>
<dbReference type="CDD" id="cd06225">
    <property type="entry name" value="HAMP"/>
    <property type="match status" value="1"/>
</dbReference>
<reference evidence="11 12" key="1">
    <citation type="submission" date="2016-06" db="EMBL/GenBank/DDBJ databases">
        <authorList>
            <person name="Kjaerup R.B."/>
            <person name="Dalgaard T.S."/>
            <person name="Juul-Madsen H.R."/>
        </authorList>
    </citation>
    <scope>NUCLEOTIDE SEQUENCE [LARGE SCALE GENOMIC DNA]</scope>
    <source>
        <strain evidence="11 12">CECT 8886</strain>
    </source>
</reference>
<keyword evidence="12" id="KW-1185">Reference proteome</keyword>
<keyword evidence="2 8" id="KW-0812">Transmembrane</keyword>
<dbReference type="Gene3D" id="1.10.287.950">
    <property type="entry name" value="Methyl-accepting chemotaxis protein"/>
    <property type="match status" value="1"/>
</dbReference>
<evidence type="ECO:0000256" key="4">
    <source>
        <dbReference type="ARBA" id="ARBA00023136"/>
    </source>
</evidence>
<accession>A0A1A8TFJ4</accession>
<evidence type="ECO:0000259" key="10">
    <source>
        <dbReference type="PROSITE" id="PS50885"/>
    </source>
</evidence>
<dbReference type="SMART" id="SM00283">
    <property type="entry name" value="MA"/>
    <property type="match status" value="1"/>
</dbReference>
<sequence>MRTQSIRIKMMLPIIALSLILAGLFAFNAIISSYQSSILKKQTSHYFEAMSVVLNADRDIYQARLAQEQLFFNQGNPQKNRDTFTENAQQVFDRFQKYREYLADEPKAVLEPFADFDRLYKEWLNVSQSLLSTSQAATPSPVVEIDKQFFKLRNTLDKAGESLHDFASSTENMQSLSAQSLERYLEAITEVLSADRDLYQARLAQQKIINHIGEFQENKAEFQNNAKQVIQRFNTYRTYLKNEPNLTKPFGNFDVQFSQWLADSTDLINTYSAGSNKEPKGFKQMEEKFSAIRDLLDKAGESVRERSHDLQVDVEQKVQEYQNIAKIILLISFAIALVVGYIIPLKLTKSVESITQRIKEISEGDGDLTQRINSSSKDELGDLSNEFDNFLEKLRTIISHIQKESFALGDTTSELNTVSDKTGRITDALVAASESIVSAGHEMNMSNQSMEEIASNTAAEAKTSNQLTKNGLKAVNDSQNAMSNLVKDIAEDLSRSNELEKSSEAIASVLEVIRSIAEQTNLLALNAAIEAARAGEQGRGFAVVADEVRTLATRTQDSTNEIEAMITQLRENVQKSSLSIQNSQSNANHTADNFNEVTKVFNALTESFNKVQDMASQTAQATQEQSTVANEINQNLASLQEQTDSIQEISQLISSQSTRISSLYNGLEEQVGSFKI</sequence>
<organism evidence="11 12">
    <name type="scientific">Marinomonas spartinae</name>
    <dbReference type="NCBI Taxonomy" id="1792290"/>
    <lineage>
        <taxon>Bacteria</taxon>
        <taxon>Pseudomonadati</taxon>
        <taxon>Pseudomonadota</taxon>
        <taxon>Gammaproteobacteria</taxon>
        <taxon>Oceanospirillales</taxon>
        <taxon>Oceanospirillaceae</taxon>
        <taxon>Marinomonas</taxon>
    </lineage>
</organism>
<dbReference type="Pfam" id="PF00672">
    <property type="entry name" value="HAMP"/>
    <property type="match status" value="1"/>
</dbReference>
<evidence type="ECO:0000313" key="11">
    <source>
        <dbReference type="EMBL" id="SBS31303.1"/>
    </source>
</evidence>
<dbReference type="PANTHER" id="PTHR32089:SF119">
    <property type="entry name" value="METHYL-ACCEPTING CHEMOTAXIS PROTEIN CTPL"/>
    <property type="match status" value="1"/>
</dbReference>
<proteinExistence type="inferred from homology"/>
<dbReference type="Proteomes" id="UP000092544">
    <property type="component" value="Unassembled WGS sequence"/>
</dbReference>
<evidence type="ECO:0000259" key="9">
    <source>
        <dbReference type="PROSITE" id="PS50111"/>
    </source>
</evidence>
<feature type="domain" description="HAMP" evidence="10">
    <location>
        <begin position="345"/>
        <end position="399"/>
    </location>
</feature>
<dbReference type="FunFam" id="1.10.287.950:FF:000001">
    <property type="entry name" value="Methyl-accepting chemotaxis sensory transducer"/>
    <property type="match status" value="1"/>
</dbReference>
<dbReference type="Pfam" id="PF00015">
    <property type="entry name" value="MCPsignal"/>
    <property type="match status" value="1"/>
</dbReference>
<dbReference type="CDD" id="cd11386">
    <property type="entry name" value="MCP_signal"/>
    <property type="match status" value="1"/>
</dbReference>
<dbReference type="OrthoDB" id="2489132at2"/>
<evidence type="ECO:0000256" key="7">
    <source>
        <dbReference type="PROSITE-ProRule" id="PRU00284"/>
    </source>
</evidence>
<dbReference type="InterPro" id="IPR004089">
    <property type="entry name" value="MCPsignal_dom"/>
</dbReference>
<feature type="transmembrane region" description="Helical" evidence="8">
    <location>
        <begin position="324"/>
        <end position="343"/>
    </location>
</feature>
<dbReference type="GO" id="GO:0006935">
    <property type="term" value="P:chemotaxis"/>
    <property type="evidence" value="ECO:0007669"/>
    <property type="project" value="UniProtKB-ARBA"/>
</dbReference>
<dbReference type="InterPro" id="IPR003660">
    <property type="entry name" value="HAMP_dom"/>
</dbReference>
<dbReference type="PANTHER" id="PTHR32089">
    <property type="entry name" value="METHYL-ACCEPTING CHEMOTAXIS PROTEIN MCPB"/>
    <property type="match status" value="1"/>
</dbReference>
<evidence type="ECO:0000256" key="3">
    <source>
        <dbReference type="ARBA" id="ARBA00022989"/>
    </source>
</evidence>
<keyword evidence="3 8" id="KW-1133">Transmembrane helix</keyword>
<evidence type="ECO:0000256" key="1">
    <source>
        <dbReference type="ARBA" id="ARBA00004141"/>
    </source>
</evidence>
<gene>
    <name evidence="11" type="primary">pctC_7</name>
    <name evidence="11" type="ORF">MSP8886_02059</name>
</gene>
<dbReference type="EMBL" id="FLOB01000004">
    <property type="protein sequence ID" value="SBS31303.1"/>
    <property type="molecule type" value="Genomic_DNA"/>
</dbReference>
<dbReference type="PROSITE" id="PS50111">
    <property type="entry name" value="CHEMOTAXIS_TRANSDUC_2"/>
    <property type="match status" value="1"/>
</dbReference>
<comment type="similarity">
    <text evidence="6">Belongs to the methyl-accepting chemotaxis (MCP) protein family.</text>
</comment>
<evidence type="ECO:0000256" key="8">
    <source>
        <dbReference type="SAM" id="Phobius"/>
    </source>
</evidence>
<evidence type="ECO:0000256" key="6">
    <source>
        <dbReference type="ARBA" id="ARBA00029447"/>
    </source>
</evidence>
<dbReference type="GO" id="GO:0016020">
    <property type="term" value="C:membrane"/>
    <property type="evidence" value="ECO:0007669"/>
    <property type="project" value="UniProtKB-SubCell"/>
</dbReference>
<evidence type="ECO:0000256" key="2">
    <source>
        <dbReference type="ARBA" id="ARBA00022692"/>
    </source>
</evidence>
<evidence type="ECO:0000313" key="12">
    <source>
        <dbReference type="Proteomes" id="UP000092544"/>
    </source>
</evidence>
<dbReference type="SMART" id="SM00304">
    <property type="entry name" value="HAMP"/>
    <property type="match status" value="1"/>
</dbReference>
<feature type="domain" description="Methyl-accepting transducer" evidence="9">
    <location>
        <begin position="404"/>
        <end position="640"/>
    </location>
</feature>
<dbReference type="GO" id="GO:0007165">
    <property type="term" value="P:signal transduction"/>
    <property type="evidence" value="ECO:0007669"/>
    <property type="project" value="UniProtKB-KW"/>
</dbReference>
<keyword evidence="5 7" id="KW-0807">Transducer</keyword>
<keyword evidence="4 8" id="KW-0472">Membrane</keyword>
<dbReference type="Gene3D" id="6.10.340.10">
    <property type="match status" value="1"/>
</dbReference>
<dbReference type="AlphaFoldDB" id="A0A1A8TFJ4"/>
<comment type="subcellular location">
    <subcellularLocation>
        <location evidence="1">Membrane</location>
        <topology evidence="1">Multi-pass membrane protein</topology>
    </subcellularLocation>
</comment>
<dbReference type="SUPFAM" id="SSF58104">
    <property type="entry name" value="Methyl-accepting chemotaxis protein (MCP) signaling domain"/>
    <property type="match status" value="1"/>
</dbReference>
<dbReference type="PROSITE" id="PS50885">
    <property type="entry name" value="HAMP"/>
    <property type="match status" value="1"/>
</dbReference>